<accession>A0A699QUJ2</accession>
<dbReference type="EMBL" id="BKCJ011059473">
    <property type="protein sequence ID" value="GFC77085.1"/>
    <property type="molecule type" value="Genomic_DNA"/>
</dbReference>
<dbReference type="AlphaFoldDB" id="A0A699QUJ2"/>
<comment type="caution">
    <text evidence="2">The sequence shown here is derived from an EMBL/GenBank/DDBJ whole genome shotgun (WGS) entry which is preliminary data.</text>
</comment>
<evidence type="ECO:0000313" key="2">
    <source>
        <dbReference type="EMBL" id="GFC77085.1"/>
    </source>
</evidence>
<proteinExistence type="predicted"/>
<name>A0A699QUJ2_TANCI</name>
<feature type="region of interest" description="Disordered" evidence="1">
    <location>
        <begin position="1"/>
        <end position="26"/>
    </location>
</feature>
<gene>
    <name evidence="2" type="ORF">Tci_849055</name>
</gene>
<reference evidence="2" key="1">
    <citation type="journal article" date="2019" name="Sci. Rep.">
        <title>Draft genome of Tanacetum cinerariifolium, the natural source of mosquito coil.</title>
        <authorList>
            <person name="Yamashiro T."/>
            <person name="Shiraishi A."/>
            <person name="Satake H."/>
            <person name="Nakayama K."/>
        </authorList>
    </citation>
    <scope>NUCLEOTIDE SEQUENCE</scope>
</reference>
<evidence type="ECO:0000256" key="1">
    <source>
        <dbReference type="SAM" id="MobiDB-lite"/>
    </source>
</evidence>
<organism evidence="2">
    <name type="scientific">Tanacetum cinerariifolium</name>
    <name type="common">Dalmatian daisy</name>
    <name type="synonym">Chrysanthemum cinerariifolium</name>
    <dbReference type="NCBI Taxonomy" id="118510"/>
    <lineage>
        <taxon>Eukaryota</taxon>
        <taxon>Viridiplantae</taxon>
        <taxon>Streptophyta</taxon>
        <taxon>Embryophyta</taxon>
        <taxon>Tracheophyta</taxon>
        <taxon>Spermatophyta</taxon>
        <taxon>Magnoliopsida</taxon>
        <taxon>eudicotyledons</taxon>
        <taxon>Gunneridae</taxon>
        <taxon>Pentapetalae</taxon>
        <taxon>asterids</taxon>
        <taxon>campanulids</taxon>
        <taxon>Asterales</taxon>
        <taxon>Asteraceae</taxon>
        <taxon>Asteroideae</taxon>
        <taxon>Anthemideae</taxon>
        <taxon>Anthemidinae</taxon>
        <taxon>Tanacetum</taxon>
    </lineage>
</organism>
<protein>
    <submittedName>
        <fullName evidence="2">Uncharacterized protein</fullName>
    </submittedName>
</protein>
<sequence length="88" mass="9872">MELSGTAPGIRSIWNSTGRAGGRPGKFSGNTLGKSWTIGFVPERNSYQLLITHDHGVMSPQPVYTDNAVETTQFYRHKIYGEWMIQEI</sequence>